<dbReference type="InterPro" id="IPR011990">
    <property type="entry name" value="TPR-like_helical_dom_sf"/>
</dbReference>
<dbReference type="SUPFAM" id="SSF56112">
    <property type="entry name" value="Protein kinase-like (PK-like)"/>
    <property type="match status" value="1"/>
</dbReference>
<dbReference type="SUPFAM" id="SSF81901">
    <property type="entry name" value="HCP-like"/>
    <property type="match status" value="1"/>
</dbReference>
<dbReference type="InterPro" id="IPR011009">
    <property type="entry name" value="Kinase-like_dom_sf"/>
</dbReference>
<dbReference type="InterPro" id="IPR001245">
    <property type="entry name" value="Ser-Thr/Tyr_kinase_cat_dom"/>
</dbReference>
<dbReference type="InterPro" id="IPR059179">
    <property type="entry name" value="MLKL-like_MCAfunc"/>
</dbReference>
<dbReference type="OrthoDB" id="2314769at2759"/>
<gene>
    <name evidence="2" type="ORF">PBRASI_LOCUS1348</name>
</gene>
<dbReference type="InterPro" id="IPR000719">
    <property type="entry name" value="Prot_kinase_dom"/>
</dbReference>
<evidence type="ECO:0000313" key="3">
    <source>
        <dbReference type="Proteomes" id="UP000789739"/>
    </source>
</evidence>
<reference evidence="2" key="1">
    <citation type="submission" date="2021-06" db="EMBL/GenBank/DDBJ databases">
        <authorList>
            <person name="Kallberg Y."/>
            <person name="Tangrot J."/>
            <person name="Rosling A."/>
        </authorList>
    </citation>
    <scope>NUCLEOTIDE SEQUENCE</scope>
    <source>
        <strain evidence="2">BR232B</strain>
    </source>
</reference>
<name>A0A9N8ZAC6_9GLOM</name>
<dbReference type="CDD" id="cd21037">
    <property type="entry name" value="MLKL_NTD"/>
    <property type="match status" value="1"/>
</dbReference>
<evidence type="ECO:0000313" key="2">
    <source>
        <dbReference type="EMBL" id="CAG8476450.1"/>
    </source>
</evidence>
<comment type="caution">
    <text evidence="2">The sequence shown here is derived from an EMBL/GenBank/DDBJ whole genome shotgun (WGS) entry which is preliminary data.</text>
</comment>
<organism evidence="2 3">
    <name type="scientific">Paraglomus brasilianum</name>
    <dbReference type="NCBI Taxonomy" id="144538"/>
    <lineage>
        <taxon>Eukaryota</taxon>
        <taxon>Fungi</taxon>
        <taxon>Fungi incertae sedis</taxon>
        <taxon>Mucoromycota</taxon>
        <taxon>Glomeromycotina</taxon>
        <taxon>Glomeromycetes</taxon>
        <taxon>Paraglomerales</taxon>
        <taxon>Paraglomeraceae</taxon>
        <taxon>Paraglomus</taxon>
    </lineage>
</organism>
<dbReference type="GO" id="GO:0007166">
    <property type="term" value="P:cell surface receptor signaling pathway"/>
    <property type="evidence" value="ECO:0007669"/>
    <property type="project" value="InterPro"/>
</dbReference>
<dbReference type="PRINTS" id="PR00109">
    <property type="entry name" value="TYRKINASE"/>
</dbReference>
<dbReference type="Proteomes" id="UP000789739">
    <property type="component" value="Unassembled WGS sequence"/>
</dbReference>
<dbReference type="Gene3D" id="1.20.930.20">
    <property type="entry name" value="Adaptor protein Cbl, N-terminal domain"/>
    <property type="match status" value="1"/>
</dbReference>
<dbReference type="AlphaFoldDB" id="A0A9N8ZAC6"/>
<dbReference type="EMBL" id="CAJVPI010000085">
    <property type="protein sequence ID" value="CAG8476450.1"/>
    <property type="molecule type" value="Genomic_DNA"/>
</dbReference>
<sequence>MNSVYARLALETIAAAPIPGLAVCATLVATIVDSAKRAKHNKKLCKMLADGAERAHERIIRVQQSRLNSRAIDLYKESLDDTSQLLEKLQQPGLLYSLWRVLNSDEIESQFRDIGSKMDLAVAEITLDYVADIYGAVTDQSRHTIQLAAITGGATPSDNLLRDIMINPDVIYDPVGEDPVFRGDHKKVRKRLYQGGTVAEIRIGTYYSYSQEAKDFFRKQVIIMNLLRDNDHILKFFGIEERTQCFYVITQWAELGNLEDYLKSNDSSAFSWHEKYRIAHQVAHALFYCHEREVLHVDVRSPNILLDETMTAKLSNFEYSRKEDGVSVPARDQAIRIRWTAPEKLSNPQQRYTRKCDVYSFGILLWELASHKWPYYEIKTYNDLLTYVQGGGRPTRVEETPPEYQAVMEKCWDPTPSSRPRMQDACRMLYNLYDNFRKRQSIARRGFSTSIQTERHLQEAEKNDDNVDRSEELEEYEIIPEELPALDVALNFHEMNEYAKAYPIFRGHALQGSAVAHYYLGMYLMTNHPGLPNIQPVQCMNHFRAAAEKGHHEAQYEFGKILISIGQEEAGIQYLRNAAIAGNMNAQNYLAAKASG</sequence>
<dbReference type="GO" id="GO:0004674">
    <property type="term" value="F:protein serine/threonine kinase activity"/>
    <property type="evidence" value="ECO:0007669"/>
    <property type="project" value="TreeGrafter"/>
</dbReference>
<dbReference type="Gene3D" id="1.10.510.10">
    <property type="entry name" value="Transferase(Phosphotransferase) domain 1"/>
    <property type="match status" value="1"/>
</dbReference>
<dbReference type="InterPro" id="IPR051681">
    <property type="entry name" value="Ser/Thr_Kinases-Pseudokinases"/>
</dbReference>
<dbReference type="Pfam" id="PF07714">
    <property type="entry name" value="PK_Tyr_Ser-Thr"/>
    <property type="match status" value="1"/>
</dbReference>
<proteinExistence type="predicted"/>
<keyword evidence="3" id="KW-1185">Reference proteome</keyword>
<feature type="domain" description="Protein kinase" evidence="1">
    <location>
        <begin position="174"/>
        <end position="433"/>
    </location>
</feature>
<dbReference type="PANTHER" id="PTHR44329">
    <property type="entry name" value="SERINE/THREONINE-PROTEIN KINASE TNNI3K-RELATED"/>
    <property type="match status" value="1"/>
</dbReference>
<protein>
    <submittedName>
        <fullName evidence="2">304_t:CDS:1</fullName>
    </submittedName>
</protein>
<dbReference type="GO" id="GO:0005524">
    <property type="term" value="F:ATP binding"/>
    <property type="evidence" value="ECO:0007669"/>
    <property type="project" value="InterPro"/>
</dbReference>
<dbReference type="InterPro" id="IPR036537">
    <property type="entry name" value="Adaptor_Cbl_N_dom_sf"/>
</dbReference>
<dbReference type="PROSITE" id="PS50011">
    <property type="entry name" value="PROTEIN_KINASE_DOM"/>
    <property type="match status" value="1"/>
</dbReference>
<evidence type="ECO:0000259" key="1">
    <source>
        <dbReference type="PROSITE" id="PS50011"/>
    </source>
</evidence>
<accession>A0A9N8ZAC6</accession>
<dbReference type="Gene3D" id="1.25.40.10">
    <property type="entry name" value="Tetratricopeptide repeat domain"/>
    <property type="match status" value="1"/>
</dbReference>